<dbReference type="Proteomes" id="UP000054805">
    <property type="component" value="Unassembled WGS sequence"/>
</dbReference>
<sequence>MAISSRSFRGLEFSEDFLLIGHFIFVPAHRRFYAPPGRSGSNNPEPAYSGSSPESRASGLFQNLYHSKSRRLIHKIIVCGLRLTLRAAALFIKA</sequence>
<dbReference type="EMBL" id="JYDS01000193">
    <property type="protein sequence ID" value="KRZ21774.1"/>
    <property type="molecule type" value="Genomic_DNA"/>
</dbReference>
<keyword evidence="3" id="KW-1185">Reference proteome</keyword>
<evidence type="ECO:0000313" key="2">
    <source>
        <dbReference type="EMBL" id="KRZ21774.1"/>
    </source>
</evidence>
<reference evidence="2 3" key="1">
    <citation type="submission" date="2015-01" db="EMBL/GenBank/DDBJ databases">
        <title>Evolution of Trichinella species and genotypes.</title>
        <authorList>
            <person name="Korhonen P.K."/>
            <person name="Edoardo P."/>
            <person name="Giuseppe L.R."/>
            <person name="Gasser R.B."/>
        </authorList>
    </citation>
    <scope>NUCLEOTIDE SEQUENCE [LARGE SCALE GENOMIC DNA]</scope>
    <source>
        <strain evidence="2">ISS588</strain>
    </source>
</reference>
<protein>
    <submittedName>
        <fullName evidence="2">Uncharacterized protein</fullName>
    </submittedName>
</protein>
<name>A0A0V1IG88_TRIPS</name>
<feature type="compositionally biased region" description="Polar residues" evidence="1">
    <location>
        <begin position="39"/>
        <end position="55"/>
    </location>
</feature>
<comment type="caution">
    <text evidence="2">The sequence shown here is derived from an EMBL/GenBank/DDBJ whole genome shotgun (WGS) entry which is preliminary data.</text>
</comment>
<accession>A0A0V1IG88</accession>
<dbReference type="AlphaFoldDB" id="A0A0V1IG88"/>
<organism evidence="2 3">
    <name type="scientific">Trichinella pseudospiralis</name>
    <name type="common">Parasitic roundworm</name>
    <dbReference type="NCBI Taxonomy" id="6337"/>
    <lineage>
        <taxon>Eukaryota</taxon>
        <taxon>Metazoa</taxon>
        <taxon>Ecdysozoa</taxon>
        <taxon>Nematoda</taxon>
        <taxon>Enoplea</taxon>
        <taxon>Dorylaimia</taxon>
        <taxon>Trichinellida</taxon>
        <taxon>Trichinellidae</taxon>
        <taxon>Trichinella</taxon>
    </lineage>
</organism>
<proteinExistence type="predicted"/>
<gene>
    <name evidence="2" type="ORF">T4B_1284</name>
</gene>
<evidence type="ECO:0000256" key="1">
    <source>
        <dbReference type="SAM" id="MobiDB-lite"/>
    </source>
</evidence>
<evidence type="ECO:0000313" key="3">
    <source>
        <dbReference type="Proteomes" id="UP000054805"/>
    </source>
</evidence>
<feature type="region of interest" description="Disordered" evidence="1">
    <location>
        <begin position="35"/>
        <end position="55"/>
    </location>
</feature>